<name>A0AAW5BLL9_9FIRM</name>
<gene>
    <name evidence="7" type="ORF">G5B36_09720</name>
    <name evidence="6" type="ORF">L0N08_02640</name>
</gene>
<dbReference type="EMBL" id="JAKNGE010000003">
    <property type="protein sequence ID" value="MCG4744303.1"/>
    <property type="molecule type" value="Genomic_DNA"/>
</dbReference>
<sequence>MAKETIQSVERTFQVIELLAEKGAMGVREIGHETGLHSTVVHRVLGTLVDLGYAGQEEETGKYLLTYKMLAVGNSIQERNSVVKLAHPYLAALSEECKETVHFVERAGTNIRYIDKITPSANMFATGSHVGLEFPLAGTAVGKAILSELSEAEVKAVWDDSQIVQYTPNTICDLDRLLEELKDTRKTGFAYDMEEREAGLFCVGVSVPDYKGDYVYGISISAPLARMQEERLEEVKKHLWDTRERIIGVIGKKKNG</sequence>
<dbReference type="PROSITE" id="PS51078">
    <property type="entry name" value="ICLR_ED"/>
    <property type="match status" value="1"/>
</dbReference>
<dbReference type="GO" id="GO:0003700">
    <property type="term" value="F:DNA-binding transcription factor activity"/>
    <property type="evidence" value="ECO:0007669"/>
    <property type="project" value="TreeGrafter"/>
</dbReference>
<dbReference type="InterPro" id="IPR014757">
    <property type="entry name" value="Tscrpt_reg_IclR_C"/>
</dbReference>
<feature type="domain" description="IclR-ED" evidence="5">
    <location>
        <begin position="68"/>
        <end position="252"/>
    </location>
</feature>
<evidence type="ECO:0000313" key="9">
    <source>
        <dbReference type="Proteomes" id="UP001299608"/>
    </source>
</evidence>
<dbReference type="EMBL" id="JAAITT010000011">
    <property type="protein sequence ID" value="NSJ48974.1"/>
    <property type="molecule type" value="Genomic_DNA"/>
</dbReference>
<dbReference type="RefSeq" id="WP_165640924.1">
    <property type="nucleotide sequence ID" value="NZ_JAAITT010000011.1"/>
</dbReference>
<dbReference type="Gene3D" id="3.30.450.40">
    <property type="match status" value="1"/>
</dbReference>
<evidence type="ECO:0000259" key="4">
    <source>
        <dbReference type="PROSITE" id="PS51077"/>
    </source>
</evidence>
<dbReference type="Gene3D" id="1.10.10.10">
    <property type="entry name" value="Winged helix-like DNA-binding domain superfamily/Winged helix DNA-binding domain"/>
    <property type="match status" value="1"/>
</dbReference>
<dbReference type="Proteomes" id="UP001299608">
    <property type="component" value="Unassembled WGS sequence"/>
</dbReference>
<dbReference type="Pfam" id="PF01614">
    <property type="entry name" value="IclR_C"/>
    <property type="match status" value="1"/>
</dbReference>
<dbReference type="InterPro" id="IPR036388">
    <property type="entry name" value="WH-like_DNA-bd_sf"/>
</dbReference>
<keyword evidence="2" id="KW-0238">DNA-binding</keyword>
<evidence type="ECO:0000256" key="2">
    <source>
        <dbReference type="ARBA" id="ARBA00023125"/>
    </source>
</evidence>
<dbReference type="SMART" id="SM00346">
    <property type="entry name" value="HTH_ICLR"/>
    <property type="match status" value="1"/>
</dbReference>
<evidence type="ECO:0000313" key="7">
    <source>
        <dbReference type="EMBL" id="NSJ48974.1"/>
    </source>
</evidence>
<dbReference type="PANTHER" id="PTHR30136">
    <property type="entry name" value="HELIX-TURN-HELIX TRANSCRIPTIONAL REGULATOR, ICLR FAMILY"/>
    <property type="match status" value="1"/>
</dbReference>
<reference evidence="7 8" key="1">
    <citation type="journal article" date="2020" name="Cell Host Microbe">
        <title>Functional and Genomic Variation between Human-Derived Isolates of Lachnospiraceae Reveals Inter- and Intra-Species Diversity.</title>
        <authorList>
            <person name="Sorbara M.T."/>
            <person name="Littmann E.R."/>
            <person name="Fontana E."/>
            <person name="Moody T.U."/>
            <person name="Kohout C.E."/>
            <person name="Gjonbalaj M."/>
            <person name="Eaton V."/>
            <person name="Seok R."/>
            <person name="Leiner I.M."/>
            <person name="Pamer E.G."/>
        </authorList>
    </citation>
    <scope>NUCLEOTIDE SEQUENCE [LARGE SCALE GENOMIC DNA]</scope>
    <source>
        <strain evidence="7 8">MSK.1.17</strain>
    </source>
</reference>
<evidence type="ECO:0000256" key="3">
    <source>
        <dbReference type="ARBA" id="ARBA00023163"/>
    </source>
</evidence>
<comment type="caution">
    <text evidence="6">The sequence shown here is derived from an EMBL/GenBank/DDBJ whole genome shotgun (WGS) entry which is preliminary data.</text>
</comment>
<evidence type="ECO:0000313" key="8">
    <source>
        <dbReference type="Proteomes" id="UP000669239"/>
    </source>
</evidence>
<dbReference type="InterPro" id="IPR005471">
    <property type="entry name" value="Tscrpt_reg_IclR_N"/>
</dbReference>
<proteinExistence type="predicted"/>
<dbReference type="InterPro" id="IPR036390">
    <property type="entry name" value="WH_DNA-bd_sf"/>
</dbReference>
<dbReference type="PANTHER" id="PTHR30136:SF35">
    <property type="entry name" value="HTH-TYPE TRANSCRIPTIONAL REGULATOR RV1719"/>
    <property type="match status" value="1"/>
</dbReference>
<keyword evidence="3" id="KW-0804">Transcription</keyword>
<evidence type="ECO:0000313" key="6">
    <source>
        <dbReference type="EMBL" id="MCG4744303.1"/>
    </source>
</evidence>
<dbReference type="GO" id="GO:0003677">
    <property type="term" value="F:DNA binding"/>
    <property type="evidence" value="ECO:0007669"/>
    <property type="project" value="UniProtKB-KW"/>
</dbReference>
<dbReference type="PROSITE" id="PS51077">
    <property type="entry name" value="HTH_ICLR"/>
    <property type="match status" value="1"/>
</dbReference>
<evidence type="ECO:0000256" key="1">
    <source>
        <dbReference type="ARBA" id="ARBA00023015"/>
    </source>
</evidence>
<dbReference type="AlphaFoldDB" id="A0AAW5BLL9"/>
<dbReference type="InterPro" id="IPR050707">
    <property type="entry name" value="HTH_MetabolicPath_Reg"/>
</dbReference>
<protein>
    <submittedName>
        <fullName evidence="6">IclR family transcriptional regulator</fullName>
    </submittedName>
</protein>
<reference evidence="6" key="3">
    <citation type="submission" date="2022-01" db="EMBL/GenBank/DDBJ databases">
        <title>Collection of gut derived symbiotic bacterial strains cultured from healthy donors.</title>
        <authorList>
            <person name="Lin H."/>
            <person name="Kohout C."/>
            <person name="Waligurski E."/>
            <person name="Pamer E.G."/>
        </authorList>
    </citation>
    <scope>NUCLEOTIDE SEQUENCE</scope>
    <source>
        <strain evidence="6">DFI.6.55</strain>
    </source>
</reference>
<accession>A0AAW5BLL9</accession>
<feature type="domain" description="HTH iclR-type" evidence="4">
    <location>
        <begin position="6"/>
        <end position="67"/>
    </location>
</feature>
<keyword evidence="1" id="KW-0805">Transcription regulation</keyword>
<dbReference type="Proteomes" id="UP000669239">
    <property type="component" value="Unassembled WGS sequence"/>
</dbReference>
<reference evidence="7" key="2">
    <citation type="submission" date="2020-02" db="EMBL/GenBank/DDBJ databases">
        <authorList>
            <person name="Littmann E."/>
            <person name="Sorbara M."/>
        </authorList>
    </citation>
    <scope>NUCLEOTIDE SEQUENCE</scope>
    <source>
        <strain evidence="7">MSK.1.17</strain>
    </source>
</reference>
<evidence type="ECO:0000259" key="5">
    <source>
        <dbReference type="PROSITE" id="PS51078"/>
    </source>
</evidence>
<organism evidence="6 9">
    <name type="scientific">Enterocloster aldenensis</name>
    <dbReference type="NCBI Taxonomy" id="358742"/>
    <lineage>
        <taxon>Bacteria</taxon>
        <taxon>Bacillati</taxon>
        <taxon>Bacillota</taxon>
        <taxon>Clostridia</taxon>
        <taxon>Lachnospirales</taxon>
        <taxon>Lachnospiraceae</taxon>
        <taxon>Enterocloster</taxon>
    </lineage>
</organism>
<dbReference type="Pfam" id="PF09339">
    <property type="entry name" value="HTH_IclR"/>
    <property type="match status" value="1"/>
</dbReference>
<dbReference type="GO" id="GO:0045892">
    <property type="term" value="P:negative regulation of DNA-templated transcription"/>
    <property type="evidence" value="ECO:0007669"/>
    <property type="project" value="TreeGrafter"/>
</dbReference>
<dbReference type="SUPFAM" id="SSF46785">
    <property type="entry name" value="Winged helix' DNA-binding domain"/>
    <property type="match status" value="1"/>
</dbReference>
<dbReference type="SUPFAM" id="SSF55781">
    <property type="entry name" value="GAF domain-like"/>
    <property type="match status" value="1"/>
</dbReference>
<dbReference type="InterPro" id="IPR029016">
    <property type="entry name" value="GAF-like_dom_sf"/>
</dbReference>
<keyword evidence="8" id="KW-1185">Reference proteome</keyword>